<dbReference type="InterPro" id="IPR019845">
    <property type="entry name" value="Squalene/phytoene_synthase_CS"/>
</dbReference>
<dbReference type="PROSITE" id="PS01044">
    <property type="entry name" value="SQUALEN_PHYTOEN_SYN_1"/>
    <property type="match status" value="1"/>
</dbReference>
<protein>
    <submittedName>
        <fullName evidence="3">Phytoene synthase</fullName>
    </submittedName>
</protein>
<dbReference type="AlphaFoldDB" id="A0AAD1HNG9"/>
<dbReference type="SFLD" id="SFLDS00005">
    <property type="entry name" value="Isoprenoid_Synthase_Type_I"/>
    <property type="match status" value="1"/>
</dbReference>
<dbReference type="GO" id="GO:0016117">
    <property type="term" value="P:carotenoid biosynthetic process"/>
    <property type="evidence" value="ECO:0007669"/>
    <property type="project" value="UniProtKB-ARBA"/>
</dbReference>
<dbReference type="KEGG" id="maic:MAIC_34500"/>
<dbReference type="GO" id="GO:0004311">
    <property type="term" value="F:geranylgeranyl diphosphate synthase activity"/>
    <property type="evidence" value="ECO:0007669"/>
    <property type="project" value="InterPro"/>
</dbReference>
<name>A0AAD1HNG9_9MYCO</name>
<comment type="pathway">
    <text evidence="1">Carotenoid biosynthesis; phytoene biosynthesis.</text>
</comment>
<dbReference type="InterPro" id="IPR002060">
    <property type="entry name" value="Squ/phyt_synthse"/>
</dbReference>
<dbReference type="Proteomes" id="UP000467327">
    <property type="component" value="Chromosome"/>
</dbReference>
<dbReference type="InterPro" id="IPR044843">
    <property type="entry name" value="Trans_IPPS_bact-type"/>
</dbReference>
<dbReference type="CDD" id="cd00683">
    <property type="entry name" value="Trans_IPPS_HH"/>
    <property type="match status" value="1"/>
</dbReference>
<evidence type="ECO:0000313" key="3">
    <source>
        <dbReference type="EMBL" id="BBX08647.1"/>
    </source>
</evidence>
<dbReference type="RefSeq" id="WP_115320607.1">
    <property type="nucleotide sequence ID" value="NZ_AP022561.1"/>
</dbReference>
<keyword evidence="2" id="KW-0808">Transferase</keyword>
<gene>
    <name evidence="3" type="ORF">MAIC_34500</name>
</gene>
<dbReference type="SFLD" id="SFLDG01212">
    <property type="entry name" value="Phytoene_synthase_like"/>
    <property type="match status" value="1"/>
</dbReference>
<dbReference type="GO" id="GO:0051996">
    <property type="term" value="F:squalene synthase [NAD(P)H] activity"/>
    <property type="evidence" value="ECO:0007669"/>
    <property type="project" value="InterPro"/>
</dbReference>
<accession>A0AAD1HNG9</accession>
<evidence type="ECO:0000256" key="2">
    <source>
        <dbReference type="ARBA" id="ARBA00022679"/>
    </source>
</evidence>
<proteinExistence type="predicted"/>
<dbReference type="Pfam" id="PF00494">
    <property type="entry name" value="SQS_PSY"/>
    <property type="match status" value="1"/>
</dbReference>
<organism evidence="3 4">
    <name type="scientific">Mycolicibacterium aichiense</name>
    <dbReference type="NCBI Taxonomy" id="1799"/>
    <lineage>
        <taxon>Bacteria</taxon>
        <taxon>Bacillati</taxon>
        <taxon>Actinomycetota</taxon>
        <taxon>Actinomycetes</taxon>
        <taxon>Mycobacteriales</taxon>
        <taxon>Mycobacteriaceae</taxon>
        <taxon>Mycolicibacterium</taxon>
    </lineage>
</organism>
<dbReference type="PROSITE" id="PS01045">
    <property type="entry name" value="SQUALEN_PHYTOEN_SYN_2"/>
    <property type="match status" value="1"/>
</dbReference>
<keyword evidence="4" id="KW-1185">Reference proteome</keyword>
<sequence>MIHTELHAAGIDDSRLVESYRYCRRLNAQHGRTYFLATRLLAPSQRPPVHALYGFARYADDILDDMEIDASVADRERRLDELSDKFFNGDETEPVLAAVLHTARTYQIPRDLFDDFLTSMRMDLTVTDYPDRPALNHYMRGSAAVIGLQMLPILGTVGPAEEAAPYAEALGNAFQLTNFLRDVDEDLARDRIYLPADELAAFGVDRDVLTWCHQNRRTDPKVRRALAAQHDIARGVYRQARKGIALLAPQSRPCVTTAFTLYSEILDRIEDIDFAVFSRRASVSIGRRLQVFASGLVRAYHARGAN</sequence>
<dbReference type="SFLD" id="SFLDG01018">
    <property type="entry name" value="Squalene/Phytoene_Synthase_Lik"/>
    <property type="match status" value="1"/>
</dbReference>
<dbReference type="InterPro" id="IPR008949">
    <property type="entry name" value="Isoprenoid_synthase_dom_sf"/>
</dbReference>
<dbReference type="SUPFAM" id="SSF48576">
    <property type="entry name" value="Terpenoid synthases"/>
    <property type="match status" value="1"/>
</dbReference>
<evidence type="ECO:0000313" key="4">
    <source>
        <dbReference type="Proteomes" id="UP000467327"/>
    </source>
</evidence>
<dbReference type="Gene3D" id="1.10.600.10">
    <property type="entry name" value="Farnesyl Diphosphate Synthase"/>
    <property type="match status" value="1"/>
</dbReference>
<dbReference type="EMBL" id="AP022561">
    <property type="protein sequence ID" value="BBX08647.1"/>
    <property type="molecule type" value="Genomic_DNA"/>
</dbReference>
<dbReference type="InterPro" id="IPR033904">
    <property type="entry name" value="Trans_IPPS_HH"/>
</dbReference>
<evidence type="ECO:0000256" key="1">
    <source>
        <dbReference type="ARBA" id="ARBA00004684"/>
    </source>
</evidence>
<dbReference type="PANTHER" id="PTHR31480">
    <property type="entry name" value="BIFUNCTIONAL LYCOPENE CYCLASE/PHYTOENE SYNTHASE"/>
    <property type="match status" value="1"/>
</dbReference>
<reference evidence="3 4" key="1">
    <citation type="journal article" date="2019" name="Emerg. Microbes Infect.">
        <title>Comprehensive subspecies identification of 175 nontuberculous mycobacteria species based on 7547 genomic profiles.</title>
        <authorList>
            <person name="Matsumoto Y."/>
            <person name="Kinjo T."/>
            <person name="Motooka D."/>
            <person name="Nabeya D."/>
            <person name="Jung N."/>
            <person name="Uechi K."/>
            <person name="Horii T."/>
            <person name="Iida T."/>
            <person name="Fujita J."/>
            <person name="Nakamura S."/>
        </authorList>
    </citation>
    <scope>NUCLEOTIDE SEQUENCE [LARGE SCALE GENOMIC DNA]</scope>
    <source>
        <strain evidence="3 4">JCM 6376</strain>
    </source>
</reference>